<feature type="transmembrane region" description="Helical" evidence="1">
    <location>
        <begin position="6"/>
        <end position="37"/>
    </location>
</feature>
<reference evidence="2" key="1">
    <citation type="submission" date="2020-12" db="EMBL/GenBank/DDBJ databases">
        <title>The genome sequence of Inhella sp. 1Y17.</title>
        <authorList>
            <person name="Liu Y."/>
        </authorList>
    </citation>
    <scope>NUCLEOTIDE SEQUENCE</scope>
    <source>
        <strain evidence="2">1Y17</strain>
    </source>
</reference>
<name>A0A931J2P1_9BURK</name>
<keyword evidence="1" id="KW-0472">Membrane</keyword>
<gene>
    <name evidence="2" type="ORF">I7X39_16205</name>
</gene>
<dbReference type="RefSeq" id="WP_198112207.1">
    <property type="nucleotide sequence ID" value="NZ_JAEDAK010000012.1"/>
</dbReference>
<organism evidence="2 3">
    <name type="scientific">Inhella proteolytica</name>
    <dbReference type="NCBI Taxonomy" id="2795029"/>
    <lineage>
        <taxon>Bacteria</taxon>
        <taxon>Pseudomonadati</taxon>
        <taxon>Pseudomonadota</taxon>
        <taxon>Betaproteobacteria</taxon>
        <taxon>Burkholderiales</taxon>
        <taxon>Sphaerotilaceae</taxon>
        <taxon>Inhella</taxon>
    </lineage>
</organism>
<sequence>MAINLAALLIVGLFAAPFGILGCLLLLSVCVALAASVAGRAFARSQRRDPSASEVRRFAGMAVVSQLGLLAAALPVLRGSRSAMGYQLSWLFRDSSGLQLLLTFLGMAGVLTFLGVRHFFGLSARRSALAPNASPKKVAALKKLQDWKDAKGWQETQPAEAASAEPVTAAIPSAREGDVQPSSVRSAFHFLAAAVAVAVMVAGATELFGLRTRSAFWLPMTLAGSFFAAELFVRRHGRAPDRKEADSFAWRANALLLMTLLLCTWLVTTGVMGVSVDLSRYLGSGGNGSTLGIVGRLLFSFSVSLLASSWLFRWYGSKRVVELERRRAGGASSLRAE</sequence>
<evidence type="ECO:0000313" key="2">
    <source>
        <dbReference type="EMBL" id="MBH9578436.1"/>
    </source>
</evidence>
<dbReference type="AlphaFoldDB" id="A0A931J2P1"/>
<evidence type="ECO:0000256" key="1">
    <source>
        <dbReference type="SAM" id="Phobius"/>
    </source>
</evidence>
<dbReference type="NCBIfam" id="NF038216">
    <property type="entry name" value="ABZJ_00895_fam"/>
    <property type="match status" value="2"/>
</dbReference>
<feature type="transmembrane region" description="Helical" evidence="1">
    <location>
        <begin position="254"/>
        <end position="273"/>
    </location>
</feature>
<dbReference type="InterPro" id="IPR047730">
    <property type="entry name" value="ABZJ_00895-like"/>
</dbReference>
<feature type="transmembrane region" description="Helical" evidence="1">
    <location>
        <begin position="293"/>
        <end position="316"/>
    </location>
</feature>
<proteinExistence type="predicted"/>
<dbReference type="Proteomes" id="UP000613266">
    <property type="component" value="Unassembled WGS sequence"/>
</dbReference>
<feature type="transmembrane region" description="Helical" evidence="1">
    <location>
        <begin position="216"/>
        <end position="233"/>
    </location>
</feature>
<feature type="transmembrane region" description="Helical" evidence="1">
    <location>
        <begin position="97"/>
        <end position="116"/>
    </location>
</feature>
<dbReference type="EMBL" id="JAEDAK010000012">
    <property type="protein sequence ID" value="MBH9578436.1"/>
    <property type="molecule type" value="Genomic_DNA"/>
</dbReference>
<protein>
    <submittedName>
        <fullName evidence="2">ABZJ_00895 family protein</fullName>
    </submittedName>
</protein>
<evidence type="ECO:0000313" key="3">
    <source>
        <dbReference type="Proteomes" id="UP000613266"/>
    </source>
</evidence>
<keyword evidence="1" id="KW-0812">Transmembrane</keyword>
<keyword evidence="1" id="KW-1133">Transmembrane helix</keyword>
<feature type="transmembrane region" description="Helical" evidence="1">
    <location>
        <begin position="58"/>
        <end position="77"/>
    </location>
</feature>
<accession>A0A931J2P1</accession>
<feature type="transmembrane region" description="Helical" evidence="1">
    <location>
        <begin position="190"/>
        <end position="210"/>
    </location>
</feature>
<comment type="caution">
    <text evidence="2">The sequence shown here is derived from an EMBL/GenBank/DDBJ whole genome shotgun (WGS) entry which is preliminary data.</text>
</comment>
<keyword evidence="3" id="KW-1185">Reference proteome</keyword>